<dbReference type="PANTHER" id="PTHR30461:SF2">
    <property type="entry name" value="SERINE RECOMBINASE PINE-RELATED"/>
    <property type="match status" value="1"/>
</dbReference>
<dbReference type="CDD" id="cd03768">
    <property type="entry name" value="SR_ResInv"/>
    <property type="match status" value="1"/>
</dbReference>
<gene>
    <name evidence="7" type="ORF">C7437_10927</name>
</gene>
<evidence type="ECO:0000256" key="5">
    <source>
        <dbReference type="PROSITE-ProRule" id="PRU10137"/>
    </source>
</evidence>
<keyword evidence="2" id="KW-0238">DNA-binding</keyword>
<dbReference type="Gene3D" id="3.40.50.1390">
    <property type="entry name" value="Resolvase, N-terminal catalytic domain"/>
    <property type="match status" value="1"/>
</dbReference>
<dbReference type="InterPro" id="IPR050639">
    <property type="entry name" value="SSR_resolvase"/>
</dbReference>
<proteinExistence type="predicted"/>
<evidence type="ECO:0000256" key="1">
    <source>
        <dbReference type="ARBA" id="ARBA00022908"/>
    </source>
</evidence>
<dbReference type="PROSITE" id="PS51736">
    <property type="entry name" value="RECOMBINASES_3"/>
    <property type="match status" value="1"/>
</dbReference>
<dbReference type="GO" id="GO:0000150">
    <property type="term" value="F:DNA strand exchange activity"/>
    <property type="evidence" value="ECO:0007669"/>
    <property type="project" value="InterPro"/>
</dbReference>
<evidence type="ECO:0000259" key="6">
    <source>
        <dbReference type="PROSITE" id="PS51736"/>
    </source>
</evidence>
<dbReference type="PROSITE" id="PS00397">
    <property type="entry name" value="RECOMBINASES_1"/>
    <property type="match status" value="1"/>
</dbReference>
<keyword evidence="3" id="KW-0233">DNA recombination</keyword>
<dbReference type="EMBL" id="QKZI01000009">
    <property type="protein sequence ID" value="PZX02882.1"/>
    <property type="molecule type" value="Genomic_DNA"/>
</dbReference>
<dbReference type="AlphaFoldDB" id="A0A2W7MCC8"/>
<dbReference type="OrthoDB" id="9797501at2"/>
<keyword evidence="8" id="KW-1185">Reference proteome</keyword>
<keyword evidence="1" id="KW-0229">DNA integration</keyword>
<evidence type="ECO:0000313" key="7">
    <source>
        <dbReference type="EMBL" id="PZX02882.1"/>
    </source>
</evidence>
<feature type="domain" description="Resolvase/invertase-type recombinase catalytic" evidence="6">
    <location>
        <begin position="4"/>
        <end position="148"/>
    </location>
</feature>
<dbReference type="SMART" id="SM00857">
    <property type="entry name" value="Resolvase"/>
    <property type="match status" value="1"/>
</dbReference>
<accession>A0A2W7MCC8</accession>
<dbReference type="SUPFAM" id="SSF53041">
    <property type="entry name" value="Resolvase-like"/>
    <property type="match status" value="1"/>
</dbReference>
<reference evidence="7 8" key="1">
    <citation type="submission" date="2018-06" db="EMBL/GenBank/DDBJ databases">
        <title>Genomic Encyclopedia of Type Strains, Phase IV (KMG-IV): sequencing the most valuable type-strain genomes for metagenomic binning, comparative biology and taxonomic classification.</title>
        <authorList>
            <person name="Goeker M."/>
        </authorList>
    </citation>
    <scope>NUCLEOTIDE SEQUENCE [LARGE SCALE GENOMIC DNA]</scope>
    <source>
        <strain evidence="7 8">DSM 5</strain>
    </source>
</reference>
<name>A0A2W7MCC8_9BACI</name>
<dbReference type="Pfam" id="PF00239">
    <property type="entry name" value="Resolvase"/>
    <property type="match status" value="1"/>
</dbReference>
<dbReference type="RefSeq" id="WP_111440702.1">
    <property type="nucleotide sequence ID" value="NZ_QKZI01000009.1"/>
</dbReference>
<dbReference type="GO" id="GO:0003677">
    <property type="term" value="F:DNA binding"/>
    <property type="evidence" value="ECO:0007669"/>
    <property type="project" value="UniProtKB-KW"/>
</dbReference>
<evidence type="ECO:0000256" key="2">
    <source>
        <dbReference type="ARBA" id="ARBA00023125"/>
    </source>
</evidence>
<evidence type="ECO:0000256" key="4">
    <source>
        <dbReference type="PIRSR" id="PIRSR606118-50"/>
    </source>
</evidence>
<dbReference type="InterPro" id="IPR006119">
    <property type="entry name" value="Resolv_N"/>
</dbReference>
<protein>
    <submittedName>
        <fullName evidence="7">DNA invertase Pin-like site-specific DNA recombinase</fullName>
    </submittedName>
</protein>
<feature type="active site" description="O-(5'-phospho-DNA)-serine intermediate" evidence="4 5">
    <location>
        <position position="12"/>
    </location>
</feature>
<dbReference type="InterPro" id="IPR006118">
    <property type="entry name" value="Recombinase_CS"/>
</dbReference>
<dbReference type="GO" id="GO:0015074">
    <property type="term" value="P:DNA integration"/>
    <property type="evidence" value="ECO:0007669"/>
    <property type="project" value="UniProtKB-KW"/>
</dbReference>
<dbReference type="InterPro" id="IPR036162">
    <property type="entry name" value="Resolvase-like_N_sf"/>
</dbReference>
<comment type="caution">
    <text evidence="7">The sequence shown here is derived from an EMBL/GenBank/DDBJ whole genome shotgun (WGS) entry which is preliminary data.</text>
</comment>
<dbReference type="PANTHER" id="PTHR30461">
    <property type="entry name" value="DNA-INVERTASE FROM LAMBDOID PROPHAGE"/>
    <property type="match status" value="1"/>
</dbReference>
<organism evidence="7 8">
    <name type="scientific">Psychrobacillus insolitus</name>
    <dbReference type="NCBI Taxonomy" id="1461"/>
    <lineage>
        <taxon>Bacteria</taxon>
        <taxon>Bacillati</taxon>
        <taxon>Bacillota</taxon>
        <taxon>Bacilli</taxon>
        <taxon>Bacillales</taxon>
        <taxon>Bacillaceae</taxon>
        <taxon>Psychrobacillus</taxon>
    </lineage>
</organism>
<dbReference type="Proteomes" id="UP000248646">
    <property type="component" value="Unassembled WGS sequence"/>
</dbReference>
<sequence>MDNKKFGYIRVSSKDQNEGRQLEAMKKLGLSERDIFMDKQSGKDFERAQYQLLKRIIRKNDVLYIHSLDRFGRNKEEILNEWNDITKNIQADIVVMDMPLLDTTQYKDSLGTFIADLVLQILSWMAEEERDRIRKRQREGIDVALQNGTVFGRPKVTVTEEFKEAYASWKSGEITAVKAMQEIGVKKTTFYKLVREYEESL</sequence>
<evidence type="ECO:0000256" key="3">
    <source>
        <dbReference type="ARBA" id="ARBA00023172"/>
    </source>
</evidence>
<evidence type="ECO:0000313" key="8">
    <source>
        <dbReference type="Proteomes" id="UP000248646"/>
    </source>
</evidence>